<gene>
    <name evidence="1" type="ORF">GTP69_04020</name>
</gene>
<dbReference type="InterPro" id="IPR025528">
    <property type="entry name" value="BrnA_antitoxin"/>
</dbReference>
<dbReference type="Pfam" id="PF14384">
    <property type="entry name" value="BrnA_antitoxin"/>
    <property type="match status" value="1"/>
</dbReference>
<accession>A0ABW9VV99</accession>
<keyword evidence="2" id="KW-1185">Reference proteome</keyword>
<name>A0ABW9VV99_9BURK</name>
<protein>
    <recommendedName>
        <fullName evidence="3">BrnA antitoxin family protein</fullName>
    </recommendedName>
</protein>
<organism evidence="1 2">
    <name type="scientific">Duganella levis</name>
    <dbReference type="NCBI Taxonomy" id="2692169"/>
    <lineage>
        <taxon>Bacteria</taxon>
        <taxon>Pseudomonadati</taxon>
        <taxon>Pseudomonadota</taxon>
        <taxon>Betaproteobacteria</taxon>
        <taxon>Burkholderiales</taxon>
        <taxon>Oxalobacteraceae</taxon>
        <taxon>Telluria group</taxon>
        <taxon>Duganella</taxon>
    </lineage>
</organism>
<sequence>MVEFEDALLRSLDQVMRGEGRVTTAQEIAARRGRPLGSVKAKPKVATTIRFDQDVLDALKASGRGWQTRVNEAIREWLSQQSKTN</sequence>
<evidence type="ECO:0000313" key="1">
    <source>
        <dbReference type="EMBL" id="MYN25563.1"/>
    </source>
</evidence>
<dbReference type="Proteomes" id="UP000642144">
    <property type="component" value="Unassembled WGS sequence"/>
</dbReference>
<evidence type="ECO:0000313" key="2">
    <source>
        <dbReference type="Proteomes" id="UP000642144"/>
    </source>
</evidence>
<reference evidence="1 2" key="1">
    <citation type="submission" date="2019-12" db="EMBL/GenBank/DDBJ databases">
        <title>Novel species isolated from a subtropical stream in China.</title>
        <authorList>
            <person name="Lu H."/>
        </authorList>
    </citation>
    <scope>NUCLEOTIDE SEQUENCE [LARGE SCALE GENOMIC DNA]</scope>
    <source>
        <strain evidence="1 2">CY42W</strain>
    </source>
</reference>
<proteinExistence type="predicted"/>
<comment type="caution">
    <text evidence="1">The sequence shown here is derived from an EMBL/GenBank/DDBJ whole genome shotgun (WGS) entry which is preliminary data.</text>
</comment>
<evidence type="ECO:0008006" key="3">
    <source>
        <dbReference type="Google" id="ProtNLM"/>
    </source>
</evidence>
<dbReference type="EMBL" id="WWCT01000002">
    <property type="protein sequence ID" value="MYN25563.1"/>
    <property type="molecule type" value="Genomic_DNA"/>
</dbReference>